<feature type="domain" description="ABC transporter" evidence="10">
    <location>
        <begin position="1"/>
        <end position="239"/>
    </location>
</feature>
<dbReference type="PROSITE" id="PS00211">
    <property type="entry name" value="ABC_TRANSPORTER_1"/>
    <property type="match status" value="1"/>
</dbReference>
<organism evidence="11 12">
    <name type="scientific">Caldibacillus debilis</name>
    <dbReference type="NCBI Taxonomy" id="301148"/>
    <lineage>
        <taxon>Bacteria</taxon>
        <taxon>Bacillati</taxon>
        <taxon>Bacillota</taxon>
        <taxon>Bacilli</taxon>
        <taxon>Bacillales</taxon>
        <taxon>Bacillaceae</taxon>
        <taxon>Caldibacillus</taxon>
    </lineage>
</organism>
<evidence type="ECO:0000256" key="1">
    <source>
        <dbReference type="ARBA" id="ARBA00004202"/>
    </source>
</evidence>
<evidence type="ECO:0000256" key="3">
    <source>
        <dbReference type="ARBA" id="ARBA00022475"/>
    </source>
</evidence>
<keyword evidence="7" id="KW-0408">Iron</keyword>
<dbReference type="CDD" id="cd03214">
    <property type="entry name" value="ABC_Iron-Siderophores_B12_Hemin"/>
    <property type="match status" value="1"/>
</dbReference>
<evidence type="ECO:0000313" key="11">
    <source>
        <dbReference type="EMBL" id="REJ23751.1"/>
    </source>
</evidence>
<dbReference type="InterPro" id="IPR003439">
    <property type="entry name" value="ABC_transporter-like_ATP-bd"/>
</dbReference>
<keyword evidence="4" id="KW-0410">Iron transport</keyword>
<dbReference type="PROSITE" id="PS50893">
    <property type="entry name" value="ABC_TRANSPORTER_2"/>
    <property type="match status" value="1"/>
</dbReference>
<evidence type="ECO:0000256" key="7">
    <source>
        <dbReference type="ARBA" id="ARBA00023004"/>
    </source>
</evidence>
<keyword evidence="6 11" id="KW-0067">ATP-binding</keyword>
<keyword evidence="8" id="KW-0406">Ion transport</keyword>
<dbReference type="Proteomes" id="UP000257014">
    <property type="component" value="Unassembled WGS sequence"/>
</dbReference>
<dbReference type="InterPro" id="IPR027417">
    <property type="entry name" value="P-loop_NTPase"/>
</dbReference>
<comment type="caution">
    <text evidence="11">The sequence shown here is derived from an EMBL/GenBank/DDBJ whole genome shotgun (WGS) entry which is preliminary data.</text>
</comment>
<sequence length="266" mass="30114">MEVNNVSFSYDQKADHLKSVDLAIAPGKITSIIGPNGCGKSTLLEVMSGLHAPQKGRVILDGKLIRQYKPKELAKRLAVVHQKNEIPFDINVENLVGYGRMPYQRFFQHHPSEEDEKVIDWALSITNLQSKRKAKIEELSGGERQRVWIAMALAQKTPMLFLDEPTTYLDVYYQFEILELIKKLNREHKMTIVMVLHDMNQAIRYSDRIIVMKDGAIVAEGSPEEVITESMIEDIYGVKAKVKYDDQNGFYVVPIGVAGRNGHGAE</sequence>
<comment type="subcellular location">
    <subcellularLocation>
        <location evidence="1">Cell membrane</location>
        <topology evidence="1">Peripheral membrane protein</topology>
    </subcellularLocation>
</comment>
<dbReference type="SUPFAM" id="SSF52540">
    <property type="entry name" value="P-loop containing nucleoside triphosphate hydrolases"/>
    <property type="match status" value="1"/>
</dbReference>
<accession>A0A3E0JVR0</accession>
<dbReference type="InterPro" id="IPR017871">
    <property type="entry name" value="ABC_transporter-like_CS"/>
</dbReference>
<evidence type="ECO:0000256" key="6">
    <source>
        <dbReference type="ARBA" id="ARBA00022840"/>
    </source>
</evidence>
<evidence type="ECO:0000259" key="10">
    <source>
        <dbReference type="PROSITE" id="PS50893"/>
    </source>
</evidence>
<evidence type="ECO:0000256" key="2">
    <source>
        <dbReference type="ARBA" id="ARBA00022448"/>
    </source>
</evidence>
<keyword evidence="5" id="KW-0547">Nucleotide-binding</keyword>
<proteinExistence type="predicted"/>
<keyword evidence="2" id="KW-0813">Transport</keyword>
<dbReference type="FunFam" id="3.40.50.300:FF:000134">
    <property type="entry name" value="Iron-enterobactin ABC transporter ATP-binding protein"/>
    <property type="match status" value="1"/>
</dbReference>
<dbReference type="GO" id="GO:0005524">
    <property type="term" value="F:ATP binding"/>
    <property type="evidence" value="ECO:0007669"/>
    <property type="project" value="UniProtKB-KW"/>
</dbReference>
<keyword evidence="3" id="KW-1003">Cell membrane</keyword>
<dbReference type="InterPro" id="IPR003593">
    <property type="entry name" value="AAA+_ATPase"/>
</dbReference>
<dbReference type="SMART" id="SM00382">
    <property type="entry name" value="AAA"/>
    <property type="match status" value="1"/>
</dbReference>
<dbReference type="EMBL" id="QEWE01000047">
    <property type="protein sequence ID" value="REJ23751.1"/>
    <property type="molecule type" value="Genomic_DNA"/>
</dbReference>
<reference evidence="11 12" key="1">
    <citation type="submission" date="2018-03" db="EMBL/GenBank/DDBJ databases">
        <authorList>
            <person name="Keele B.F."/>
        </authorList>
    </citation>
    <scope>NUCLEOTIDE SEQUENCE [LARGE SCALE GENOMIC DNA]</scope>
    <source>
        <strain evidence="11">ZCTH4_d</strain>
    </source>
</reference>
<evidence type="ECO:0000313" key="12">
    <source>
        <dbReference type="Proteomes" id="UP000257014"/>
    </source>
</evidence>
<dbReference type="Pfam" id="PF00005">
    <property type="entry name" value="ABC_tran"/>
    <property type="match status" value="1"/>
</dbReference>
<dbReference type="AlphaFoldDB" id="A0A3E0JVR0"/>
<evidence type="ECO:0000256" key="4">
    <source>
        <dbReference type="ARBA" id="ARBA00022496"/>
    </source>
</evidence>
<protein>
    <submittedName>
        <fullName evidence="11">Iron ABC transporter ATP-binding protein</fullName>
    </submittedName>
</protein>
<name>A0A3E0JVR0_9BACI</name>
<evidence type="ECO:0000256" key="5">
    <source>
        <dbReference type="ARBA" id="ARBA00022741"/>
    </source>
</evidence>
<dbReference type="InterPro" id="IPR051535">
    <property type="entry name" value="Siderophore_ABC-ATPase"/>
</dbReference>
<dbReference type="GO" id="GO:0006826">
    <property type="term" value="P:iron ion transport"/>
    <property type="evidence" value="ECO:0007669"/>
    <property type="project" value="UniProtKB-KW"/>
</dbReference>
<gene>
    <name evidence="11" type="ORF">C6P37_16775</name>
</gene>
<dbReference type="Gene3D" id="3.40.50.300">
    <property type="entry name" value="P-loop containing nucleotide triphosphate hydrolases"/>
    <property type="match status" value="1"/>
</dbReference>
<dbReference type="GO" id="GO:0016887">
    <property type="term" value="F:ATP hydrolysis activity"/>
    <property type="evidence" value="ECO:0007669"/>
    <property type="project" value="InterPro"/>
</dbReference>
<dbReference type="PANTHER" id="PTHR42771">
    <property type="entry name" value="IRON(3+)-HYDROXAMATE IMPORT ATP-BINDING PROTEIN FHUC"/>
    <property type="match status" value="1"/>
</dbReference>
<evidence type="ECO:0000256" key="8">
    <source>
        <dbReference type="ARBA" id="ARBA00023065"/>
    </source>
</evidence>
<dbReference type="GO" id="GO:0005886">
    <property type="term" value="C:plasma membrane"/>
    <property type="evidence" value="ECO:0007669"/>
    <property type="project" value="UniProtKB-SubCell"/>
</dbReference>
<dbReference type="RefSeq" id="WP_120670425.1">
    <property type="nucleotide sequence ID" value="NZ_QEVZ01000008.1"/>
</dbReference>
<evidence type="ECO:0000256" key="9">
    <source>
        <dbReference type="ARBA" id="ARBA00023136"/>
    </source>
</evidence>
<dbReference type="PANTHER" id="PTHR42771:SF10">
    <property type="entry name" value="FERRICHROME TRANSPORT ATP-BINDING PROTEIN FHUC"/>
    <property type="match status" value="1"/>
</dbReference>
<keyword evidence="9" id="KW-0472">Membrane</keyword>